<name>A0ABS8AYT0_9BACT</name>
<dbReference type="SMART" id="SM00950">
    <property type="entry name" value="Piwi"/>
    <property type="match status" value="1"/>
</dbReference>
<dbReference type="RefSeq" id="WP_226180365.1">
    <property type="nucleotide sequence ID" value="NZ_JAJADR010000013.1"/>
</dbReference>
<reference evidence="4" key="1">
    <citation type="submission" date="2021-10" db="EMBL/GenBank/DDBJ databases">
        <authorList>
            <person name="Dean J.D."/>
            <person name="Kim M.K."/>
            <person name="Newey C.N."/>
            <person name="Stoker T.S."/>
            <person name="Thompson D.W."/>
            <person name="Grose J.H."/>
        </authorList>
    </citation>
    <scope>NUCLEOTIDE SEQUENCE</scope>
    <source>
        <strain evidence="4">BT178</strain>
    </source>
</reference>
<comment type="caution">
    <text evidence="4">The sequence shown here is derived from an EMBL/GenBank/DDBJ whole genome shotgun (WGS) entry which is preliminary data.</text>
</comment>
<keyword evidence="5" id="KW-1185">Reference proteome</keyword>
<proteinExistence type="inferred from homology"/>
<organism evidence="4 5">
    <name type="scientific">Hymenobacter lucidus</name>
    <dbReference type="NCBI Taxonomy" id="2880930"/>
    <lineage>
        <taxon>Bacteria</taxon>
        <taxon>Pseudomonadati</taxon>
        <taxon>Bacteroidota</taxon>
        <taxon>Cytophagia</taxon>
        <taxon>Cytophagales</taxon>
        <taxon>Hymenobacteraceae</taxon>
        <taxon>Hymenobacter</taxon>
    </lineage>
</organism>
<accession>A0ABS8AYT0</accession>
<evidence type="ECO:0000256" key="2">
    <source>
        <dbReference type="ARBA" id="ARBA00035032"/>
    </source>
</evidence>
<dbReference type="InterPro" id="IPR036397">
    <property type="entry name" value="RNaseH_sf"/>
</dbReference>
<evidence type="ECO:0000313" key="4">
    <source>
        <dbReference type="EMBL" id="MCB2410966.1"/>
    </source>
</evidence>
<evidence type="ECO:0000259" key="3">
    <source>
        <dbReference type="SMART" id="SM00950"/>
    </source>
</evidence>
<comment type="similarity">
    <text evidence="1">Belongs to the argonaute family. Long pAgo subfamily.</text>
</comment>
<dbReference type="Proteomes" id="UP001165296">
    <property type="component" value="Unassembled WGS sequence"/>
</dbReference>
<protein>
    <recommendedName>
        <fullName evidence="2">Protein argonaute</fullName>
    </recommendedName>
</protein>
<feature type="domain" description="Piwi" evidence="3">
    <location>
        <begin position="147"/>
        <end position="482"/>
    </location>
</feature>
<evidence type="ECO:0000313" key="5">
    <source>
        <dbReference type="Proteomes" id="UP001165296"/>
    </source>
</evidence>
<gene>
    <name evidence="4" type="ORF">LGH74_23470</name>
</gene>
<dbReference type="CDD" id="cd04659">
    <property type="entry name" value="Piwi_piwi-like_ProArk"/>
    <property type="match status" value="1"/>
</dbReference>
<dbReference type="InterPro" id="IPR012337">
    <property type="entry name" value="RNaseH-like_sf"/>
</dbReference>
<sequence>MDIKLIEIQPTELEFGGIGSFTDPKVGLKQAGPFDVRFGAAQLKEVRVGLVGPREMNLKAAFWLERCQGLIPTTMKNTQQYPDYPGFGMVFQATLNTSTVWTHEVAADELADALAIKDDSLRFDTVLGLYNKGLEKLTTLESTRPNVIFCCLPENLVDACHHVERKLTKDEKSELKKMASANKPGFQFSLFDEQIEDTEEDLLYRDFRRALKAKAILVNTPIQIGRDKIFLDLSDNQDAAARAWNSSVALYYKAGGIPWRLRAHDIETCFVGITFHHLRTNIKQVVKSCIAQGFSSDGEGFALRGSDVEYNPRASKTVHLSSQQAFELGVKIIEEYAYRTGLPPQRIVLHKTSFFDEQEEEGFRNAFSSIPIVELINLQPTAFCLVKHSNYPVDRGTLCVVNDTSYYLFNTGFIRELGTYPGAHIPRPIEIRSNEPLDIEKAAEDILALARMNWNTSSFTGGAPVTLSFSRQVGGIMAELNVKNIKKLPTSFRFYI</sequence>
<dbReference type="InterPro" id="IPR003165">
    <property type="entry name" value="Piwi"/>
</dbReference>
<dbReference type="Gene3D" id="3.30.420.10">
    <property type="entry name" value="Ribonuclease H-like superfamily/Ribonuclease H"/>
    <property type="match status" value="1"/>
</dbReference>
<evidence type="ECO:0000256" key="1">
    <source>
        <dbReference type="ARBA" id="ARBA00035012"/>
    </source>
</evidence>
<dbReference type="EMBL" id="JAJADR010000013">
    <property type="protein sequence ID" value="MCB2410966.1"/>
    <property type="molecule type" value="Genomic_DNA"/>
</dbReference>
<dbReference type="SUPFAM" id="SSF53098">
    <property type="entry name" value="Ribonuclease H-like"/>
    <property type="match status" value="1"/>
</dbReference>